<organism evidence="4 5">
    <name type="scientific">Candidatus Muproteobacteria bacterium RBG_16_65_34</name>
    <dbReference type="NCBI Taxonomy" id="1817760"/>
    <lineage>
        <taxon>Bacteria</taxon>
        <taxon>Pseudomonadati</taxon>
        <taxon>Pseudomonadota</taxon>
        <taxon>Candidatus Muproteobacteria</taxon>
    </lineage>
</organism>
<keyword evidence="1" id="KW-0238">DNA-binding</keyword>
<accession>A0A1F6TR81</accession>
<evidence type="ECO:0000256" key="2">
    <source>
        <dbReference type="SAM" id="MobiDB-lite"/>
    </source>
</evidence>
<dbReference type="Gene3D" id="1.10.260.40">
    <property type="entry name" value="lambda repressor-like DNA-binding domains"/>
    <property type="match status" value="1"/>
</dbReference>
<dbReference type="GO" id="GO:0003677">
    <property type="term" value="F:DNA binding"/>
    <property type="evidence" value="ECO:0007669"/>
    <property type="project" value="UniProtKB-KW"/>
</dbReference>
<dbReference type="InterPro" id="IPR010982">
    <property type="entry name" value="Lambda_DNA-bd_dom_sf"/>
</dbReference>
<dbReference type="SUPFAM" id="SSF47413">
    <property type="entry name" value="lambda repressor-like DNA-binding domains"/>
    <property type="match status" value="1"/>
</dbReference>
<dbReference type="NCBIfam" id="TIGR02607">
    <property type="entry name" value="antidote_HigA"/>
    <property type="match status" value="1"/>
</dbReference>
<dbReference type="PANTHER" id="PTHR36924">
    <property type="entry name" value="ANTITOXIN HIGA-1"/>
    <property type="match status" value="1"/>
</dbReference>
<evidence type="ECO:0000259" key="3">
    <source>
        <dbReference type="PROSITE" id="PS50943"/>
    </source>
</evidence>
<feature type="domain" description="HTH cro/C1-type" evidence="3">
    <location>
        <begin position="28"/>
        <end position="76"/>
    </location>
</feature>
<evidence type="ECO:0000313" key="5">
    <source>
        <dbReference type="Proteomes" id="UP000178885"/>
    </source>
</evidence>
<name>A0A1F6TR81_9PROT</name>
<dbReference type="SMART" id="SM00530">
    <property type="entry name" value="HTH_XRE"/>
    <property type="match status" value="1"/>
</dbReference>
<dbReference type="PANTHER" id="PTHR36924:SF1">
    <property type="entry name" value="ANTITOXIN HIGA-1"/>
    <property type="match status" value="1"/>
</dbReference>
<dbReference type="EMBL" id="MFSU01000052">
    <property type="protein sequence ID" value="OGI47575.1"/>
    <property type="molecule type" value="Genomic_DNA"/>
</dbReference>
<dbReference type="CDD" id="cd00093">
    <property type="entry name" value="HTH_XRE"/>
    <property type="match status" value="1"/>
</dbReference>
<dbReference type="PROSITE" id="PS50943">
    <property type="entry name" value="HTH_CROC1"/>
    <property type="match status" value="1"/>
</dbReference>
<dbReference type="Pfam" id="PF01381">
    <property type="entry name" value="HTH_3"/>
    <property type="match status" value="1"/>
</dbReference>
<proteinExistence type="predicted"/>
<gene>
    <name evidence="4" type="ORF">A2151_04440</name>
</gene>
<evidence type="ECO:0000256" key="1">
    <source>
        <dbReference type="ARBA" id="ARBA00023125"/>
    </source>
</evidence>
<dbReference type="AlphaFoldDB" id="A0A1F6TR81"/>
<feature type="region of interest" description="Disordered" evidence="2">
    <location>
        <begin position="1"/>
        <end position="21"/>
    </location>
</feature>
<evidence type="ECO:0000313" key="4">
    <source>
        <dbReference type="EMBL" id="OGI47575.1"/>
    </source>
</evidence>
<dbReference type="STRING" id="1817760.A2151_04440"/>
<reference evidence="4 5" key="1">
    <citation type="journal article" date="2016" name="Nat. Commun.">
        <title>Thousands of microbial genomes shed light on interconnected biogeochemical processes in an aquifer system.</title>
        <authorList>
            <person name="Anantharaman K."/>
            <person name="Brown C.T."/>
            <person name="Hug L.A."/>
            <person name="Sharon I."/>
            <person name="Castelle C.J."/>
            <person name="Probst A.J."/>
            <person name="Thomas B.C."/>
            <person name="Singh A."/>
            <person name="Wilkins M.J."/>
            <person name="Karaoz U."/>
            <person name="Brodie E.L."/>
            <person name="Williams K.H."/>
            <person name="Hubbard S.S."/>
            <person name="Banfield J.F."/>
        </authorList>
    </citation>
    <scope>NUCLEOTIDE SEQUENCE [LARGE SCALE GENOMIC DNA]</scope>
</reference>
<comment type="caution">
    <text evidence="4">The sequence shown here is derived from an EMBL/GenBank/DDBJ whole genome shotgun (WGS) entry which is preliminary data.</text>
</comment>
<protein>
    <submittedName>
        <fullName evidence="4">Addiction module antidote protein, HigA family</fullName>
    </submittedName>
</protein>
<dbReference type="Proteomes" id="UP000178885">
    <property type="component" value="Unassembled WGS sequence"/>
</dbReference>
<dbReference type="InterPro" id="IPR001387">
    <property type="entry name" value="Cro/C1-type_HTH"/>
</dbReference>
<dbReference type="InterPro" id="IPR013430">
    <property type="entry name" value="Toxin_antidote_HigA"/>
</dbReference>
<sequence length="110" mass="12396">MKTTKTLRDPRRRPTHPGALLREDVLPALGMTQGEFAKRLGVSRLTVSELLHEKRAFSAEMAARLGKLLNTSPESWLRMQQAVDLWEIQQQPKQLAGIRPISTAGRRRAA</sequence>